<evidence type="ECO:0000256" key="8">
    <source>
        <dbReference type="SAM" id="MobiDB-lite"/>
    </source>
</evidence>
<feature type="compositionally biased region" description="Polar residues" evidence="8">
    <location>
        <begin position="414"/>
        <end position="431"/>
    </location>
</feature>
<protein>
    <submittedName>
        <fullName evidence="10">Nucleic acid binding protein, putative</fullName>
    </submittedName>
</protein>
<dbReference type="PROSITE" id="PS50158">
    <property type="entry name" value="ZF_CCHC"/>
    <property type="match status" value="1"/>
</dbReference>
<keyword evidence="6" id="KW-0539">Nucleus</keyword>
<evidence type="ECO:0000313" key="10">
    <source>
        <dbReference type="EMBL" id="EEF36396.1"/>
    </source>
</evidence>
<sequence length="693" mass="77396">MKEKQTLIVRSPALTTTSSLLVALQFVPGLQEKVLILSMETEDMISLPDSTNSGDGIENNELDQPESGPGEAESQPSNYEAEEGMIDGHNMGLNEVDIGNKTETSDPEKLELNQNDFGAEECTKGSKDSELNEENVKTEECSAVQENLGENLVDAVTEEDTIDRDYLFLNQGVVREEGAQCLVETDVDMDLVDSPVMQVNIEVAEAVAVSGNLSSFGFRLNAQNSCLDTQNESLIQNHMMKGGHVSGVKRARIAYNEQQPSVHVTYNSLTRASKRKLEELLQQWSEWHVQRGSSSQDLNEVLESGEETYFPALCVGTEKSSAVSFWIENQTKKQLNNDLISSDSDSVPLYDRGFAIGLTSTDGPSNVEGGLEIVNEAARCFNCGSYSHALKECPKPRNNAAVNNARKQHKSKRNQNAGSRNGTRYYQSSSGGKYEGLKPGSLDAETRRLLGLGELDPPPWLNRMRELGYPPGYLDPDDEDQPSGIIIFADGDIKDEQEDGEIIETENPDPPRKMAVEFPGINAPIPENADERLWETGPSSYNSFRNRPFRKSDHSSETISRWHHHEQRGSRDSIDEGPPGVDPVFSPSSFPPRYGNYDSSYSSDSLRGSTASLPRSRSEKGRRSPVVYEDFASHSSSPFSSLNKRSSPKDNDSDRLESETDERWNYSRLDYSYRSIDEHDRYEYDRHRHRSRR</sequence>
<dbReference type="PANTHER" id="PTHR13316:SF0">
    <property type="entry name" value="ZINC FINGER CCHC DOMAIN-CONTAINING PROTEIN 8"/>
    <property type="match status" value="1"/>
</dbReference>
<feature type="region of interest" description="Disordered" evidence="8">
    <location>
        <begin position="394"/>
        <end position="440"/>
    </location>
</feature>
<gene>
    <name evidence="10" type="ORF">RCOM_0597470</name>
</gene>
<evidence type="ECO:0000256" key="1">
    <source>
        <dbReference type="ARBA" id="ARBA00004642"/>
    </source>
</evidence>
<dbReference type="SMART" id="SM00581">
    <property type="entry name" value="PSP"/>
    <property type="match status" value="1"/>
</dbReference>
<dbReference type="AlphaFoldDB" id="B9SJ03"/>
<dbReference type="GO" id="GO:0008270">
    <property type="term" value="F:zinc ion binding"/>
    <property type="evidence" value="ECO:0007669"/>
    <property type="project" value="UniProtKB-KW"/>
</dbReference>
<feature type="compositionally biased region" description="Low complexity" evidence="8">
    <location>
        <begin position="577"/>
        <end position="605"/>
    </location>
</feature>
<evidence type="ECO:0000256" key="5">
    <source>
        <dbReference type="ARBA" id="ARBA00022833"/>
    </source>
</evidence>
<comment type="similarity">
    <text evidence="2">Belongs to the ZCCHC8 family.</text>
</comment>
<evidence type="ECO:0000256" key="3">
    <source>
        <dbReference type="ARBA" id="ARBA00022723"/>
    </source>
</evidence>
<dbReference type="STRING" id="3988.B9SJ03"/>
<evidence type="ECO:0000259" key="9">
    <source>
        <dbReference type="PROSITE" id="PS50158"/>
    </source>
</evidence>
<feature type="domain" description="CCHC-type" evidence="9">
    <location>
        <begin position="379"/>
        <end position="395"/>
    </location>
</feature>
<keyword evidence="11" id="KW-1185">Reference proteome</keyword>
<evidence type="ECO:0000256" key="7">
    <source>
        <dbReference type="PROSITE-ProRule" id="PRU00047"/>
    </source>
</evidence>
<keyword evidence="4 7" id="KW-0863">Zinc-finger</keyword>
<evidence type="ECO:0000256" key="2">
    <source>
        <dbReference type="ARBA" id="ARBA00007497"/>
    </source>
</evidence>
<dbReference type="GO" id="GO:0071013">
    <property type="term" value="C:catalytic step 2 spliceosome"/>
    <property type="evidence" value="ECO:0000318"/>
    <property type="project" value="GO_Central"/>
</dbReference>
<dbReference type="InParanoid" id="B9SJ03"/>
<dbReference type="eggNOG" id="KOG2673">
    <property type="taxonomic scope" value="Eukaryota"/>
</dbReference>
<accession>B9SJ03</accession>
<feature type="region of interest" description="Disordered" evidence="8">
    <location>
        <begin position="46"/>
        <end position="78"/>
    </location>
</feature>
<dbReference type="FunCoup" id="B9SJ03">
    <property type="interactions" value="1380"/>
</dbReference>
<comment type="subcellular location">
    <subcellularLocation>
        <location evidence="1">Nucleus</location>
        <location evidence="1">Nucleoplasm</location>
    </subcellularLocation>
</comment>
<evidence type="ECO:0000256" key="4">
    <source>
        <dbReference type="ARBA" id="ARBA00022771"/>
    </source>
</evidence>
<dbReference type="Proteomes" id="UP000008311">
    <property type="component" value="Unassembled WGS sequence"/>
</dbReference>
<dbReference type="InterPro" id="IPR006568">
    <property type="entry name" value="PSP_pro-rich"/>
</dbReference>
<dbReference type="InterPro" id="IPR052115">
    <property type="entry name" value="NEXT_complex_subunit_ZCCHC8"/>
</dbReference>
<dbReference type="GO" id="GO:0006396">
    <property type="term" value="P:RNA processing"/>
    <property type="evidence" value="ECO:0000318"/>
    <property type="project" value="GO_Central"/>
</dbReference>
<feature type="compositionally biased region" description="Polar residues" evidence="8">
    <location>
        <begin position="606"/>
        <end position="615"/>
    </location>
</feature>
<dbReference type="EMBL" id="EQ973978">
    <property type="protein sequence ID" value="EEF36396.1"/>
    <property type="molecule type" value="Genomic_DNA"/>
</dbReference>
<reference evidence="11" key="1">
    <citation type="journal article" date="2010" name="Nat. Biotechnol.">
        <title>Draft genome sequence of the oilseed species Ricinus communis.</title>
        <authorList>
            <person name="Chan A.P."/>
            <person name="Crabtree J."/>
            <person name="Zhao Q."/>
            <person name="Lorenzi H."/>
            <person name="Orvis J."/>
            <person name="Puiu D."/>
            <person name="Melake-Berhan A."/>
            <person name="Jones K.M."/>
            <person name="Redman J."/>
            <person name="Chen G."/>
            <person name="Cahoon E.B."/>
            <person name="Gedil M."/>
            <person name="Stanke M."/>
            <person name="Haas B.J."/>
            <person name="Wortman J.R."/>
            <person name="Fraser-Liggett C.M."/>
            <person name="Ravel J."/>
            <person name="Rabinowicz P.D."/>
        </authorList>
    </citation>
    <scope>NUCLEOTIDE SEQUENCE [LARGE SCALE GENOMIC DNA]</scope>
    <source>
        <strain evidence="11">cv. Hale</strain>
    </source>
</reference>
<evidence type="ECO:0000313" key="11">
    <source>
        <dbReference type="Proteomes" id="UP000008311"/>
    </source>
</evidence>
<keyword evidence="3" id="KW-0479">Metal-binding</keyword>
<dbReference type="Pfam" id="PF04046">
    <property type="entry name" value="PSP"/>
    <property type="match status" value="1"/>
</dbReference>
<dbReference type="PANTHER" id="PTHR13316">
    <property type="entry name" value="ZINC FINGER, CCHC DOMAIN CONTAINING 8"/>
    <property type="match status" value="1"/>
</dbReference>
<feature type="compositionally biased region" description="Basic and acidic residues" evidence="8">
    <location>
        <begin position="647"/>
        <end position="661"/>
    </location>
</feature>
<evidence type="ECO:0000256" key="6">
    <source>
        <dbReference type="ARBA" id="ARBA00023242"/>
    </source>
</evidence>
<organism evidence="10 11">
    <name type="scientific">Ricinus communis</name>
    <name type="common">Castor bean</name>
    <dbReference type="NCBI Taxonomy" id="3988"/>
    <lineage>
        <taxon>Eukaryota</taxon>
        <taxon>Viridiplantae</taxon>
        <taxon>Streptophyta</taxon>
        <taxon>Embryophyta</taxon>
        <taxon>Tracheophyta</taxon>
        <taxon>Spermatophyta</taxon>
        <taxon>Magnoliopsida</taxon>
        <taxon>eudicotyledons</taxon>
        <taxon>Gunneridae</taxon>
        <taxon>Pentapetalae</taxon>
        <taxon>rosids</taxon>
        <taxon>fabids</taxon>
        <taxon>Malpighiales</taxon>
        <taxon>Euphorbiaceae</taxon>
        <taxon>Acalyphoideae</taxon>
        <taxon>Acalypheae</taxon>
        <taxon>Ricinus</taxon>
    </lineage>
</organism>
<proteinExistence type="inferred from homology"/>
<name>B9SJ03_RICCO</name>
<keyword evidence="5" id="KW-0862">Zinc</keyword>
<dbReference type="GO" id="GO:0005654">
    <property type="term" value="C:nucleoplasm"/>
    <property type="evidence" value="ECO:0007669"/>
    <property type="project" value="UniProtKB-SubCell"/>
</dbReference>
<dbReference type="InterPro" id="IPR001878">
    <property type="entry name" value="Znf_CCHC"/>
</dbReference>
<feature type="region of interest" description="Disordered" evidence="8">
    <location>
        <begin position="502"/>
        <end position="661"/>
    </location>
</feature>
<dbReference type="GO" id="GO:0003723">
    <property type="term" value="F:RNA binding"/>
    <property type="evidence" value="ECO:0000318"/>
    <property type="project" value="GO_Central"/>
</dbReference>